<feature type="transmembrane region" description="Helical" evidence="11">
    <location>
        <begin position="81"/>
        <end position="105"/>
    </location>
</feature>
<proteinExistence type="predicted"/>
<evidence type="ECO:0000256" key="5">
    <source>
        <dbReference type="ARBA" id="ARBA00022692"/>
    </source>
</evidence>
<dbReference type="CDD" id="cd06261">
    <property type="entry name" value="TM_PBP2"/>
    <property type="match status" value="1"/>
</dbReference>
<evidence type="ECO:0000256" key="6">
    <source>
        <dbReference type="ARBA" id="ARBA00022856"/>
    </source>
</evidence>
<organism evidence="13">
    <name type="scientific">freshwater metagenome</name>
    <dbReference type="NCBI Taxonomy" id="449393"/>
    <lineage>
        <taxon>unclassified sequences</taxon>
        <taxon>metagenomes</taxon>
        <taxon>ecological metagenomes</taxon>
    </lineage>
</organism>
<dbReference type="PANTHER" id="PTHR43386">
    <property type="entry name" value="OLIGOPEPTIDE TRANSPORT SYSTEM PERMEASE PROTEIN APPC"/>
    <property type="match status" value="1"/>
</dbReference>
<dbReference type="Pfam" id="PF12911">
    <property type="entry name" value="OppC_N"/>
    <property type="match status" value="1"/>
</dbReference>
<dbReference type="Pfam" id="PF00528">
    <property type="entry name" value="BPD_transp_1"/>
    <property type="match status" value="1"/>
</dbReference>
<evidence type="ECO:0000256" key="4">
    <source>
        <dbReference type="ARBA" id="ARBA00022519"/>
    </source>
</evidence>
<evidence type="ECO:0000313" key="13">
    <source>
        <dbReference type="EMBL" id="CAB4880973.1"/>
    </source>
</evidence>
<feature type="transmembrane region" description="Helical" evidence="11">
    <location>
        <begin position="16"/>
        <end position="37"/>
    </location>
</feature>
<evidence type="ECO:0000256" key="1">
    <source>
        <dbReference type="ARBA" id="ARBA00004429"/>
    </source>
</evidence>
<dbReference type="GO" id="GO:0055085">
    <property type="term" value="P:transmembrane transport"/>
    <property type="evidence" value="ECO:0007669"/>
    <property type="project" value="InterPro"/>
</dbReference>
<evidence type="ECO:0000256" key="7">
    <source>
        <dbReference type="ARBA" id="ARBA00022927"/>
    </source>
</evidence>
<dbReference type="AlphaFoldDB" id="A0A6J7EN48"/>
<dbReference type="GO" id="GO:0015031">
    <property type="term" value="P:protein transport"/>
    <property type="evidence" value="ECO:0007669"/>
    <property type="project" value="UniProtKB-KW"/>
</dbReference>
<dbReference type="GO" id="GO:0015833">
    <property type="term" value="P:peptide transport"/>
    <property type="evidence" value="ECO:0007669"/>
    <property type="project" value="UniProtKB-KW"/>
</dbReference>
<dbReference type="InterPro" id="IPR025966">
    <property type="entry name" value="OppC_N"/>
</dbReference>
<evidence type="ECO:0000256" key="3">
    <source>
        <dbReference type="ARBA" id="ARBA00022475"/>
    </source>
</evidence>
<gene>
    <name evidence="13" type="ORF">UFOPK3401_01441</name>
</gene>
<dbReference type="SUPFAM" id="SSF161098">
    <property type="entry name" value="MetI-like"/>
    <property type="match status" value="1"/>
</dbReference>
<feature type="domain" description="ABC transmembrane type-1" evidence="12">
    <location>
        <begin position="81"/>
        <end position="267"/>
    </location>
</feature>
<evidence type="ECO:0000256" key="2">
    <source>
        <dbReference type="ARBA" id="ARBA00022448"/>
    </source>
</evidence>
<protein>
    <recommendedName>
        <fullName evidence="10">Oligopeptide transport system permease protein OppC</fullName>
    </recommendedName>
</protein>
<dbReference type="PROSITE" id="PS50928">
    <property type="entry name" value="ABC_TM1"/>
    <property type="match status" value="1"/>
</dbReference>
<reference evidence="13" key="1">
    <citation type="submission" date="2020-05" db="EMBL/GenBank/DDBJ databases">
        <authorList>
            <person name="Chiriac C."/>
            <person name="Salcher M."/>
            <person name="Ghai R."/>
            <person name="Kavagutti S V."/>
        </authorList>
    </citation>
    <scope>NUCLEOTIDE SEQUENCE</scope>
</reference>
<evidence type="ECO:0000256" key="11">
    <source>
        <dbReference type="SAM" id="Phobius"/>
    </source>
</evidence>
<feature type="transmembrane region" description="Helical" evidence="11">
    <location>
        <begin position="112"/>
        <end position="134"/>
    </location>
</feature>
<dbReference type="InterPro" id="IPR000515">
    <property type="entry name" value="MetI-like"/>
</dbReference>
<evidence type="ECO:0000256" key="9">
    <source>
        <dbReference type="ARBA" id="ARBA00023136"/>
    </source>
</evidence>
<evidence type="ECO:0000256" key="8">
    <source>
        <dbReference type="ARBA" id="ARBA00022989"/>
    </source>
</evidence>
<name>A0A6J7EN48_9ZZZZ</name>
<comment type="subcellular location">
    <subcellularLocation>
        <location evidence="1">Cell inner membrane</location>
        <topology evidence="1">Multi-pass membrane protein</topology>
    </subcellularLocation>
</comment>
<feature type="transmembrane region" description="Helical" evidence="11">
    <location>
        <begin position="198"/>
        <end position="222"/>
    </location>
</feature>
<keyword evidence="3" id="KW-1003">Cell membrane</keyword>
<keyword evidence="4" id="KW-0997">Cell inner membrane</keyword>
<dbReference type="InterPro" id="IPR035906">
    <property type="entry name" value="MetI-like_sf"/>
</dbReference>
<evidence type="ECO:0000256" key="10">
    <source>
        <dbReference type="ARBA" id="ARBA00072251"/>
    </source>
</evidence>
<keyword evidence="6" id="KW-0571">Peptide transport</keyword>
<dbReference type="EMBL" id="CAFBLM010000099">
    <property type="protein sequence ID" value="CAB4880973.1"/>
    <property type="molecule type" value="Genomic_DNA"/>
</dbReference>
<dbReference type="InterPro" id="IPR050366">
    <property type="entry name" value="BP-dependent_transpt_permease"/>
</dbReference>
<dbReference type="PANTHER" id="PTHR43386:SF2">
    <property type="entry name" value="OLIGOPEPTIDE TRANSPORT SYSTEM PERMEASE PROTEIN OPPC"/>
    <property type="match status" value="1"/>
</dbReference>
<keyword evidence="2" id="KW-0813">Transport</keyword>
<feature type="transmembrane region" description="Helical" evidence="11">
    <location>
        <begin position="242"/>
        <end position="266"/>
    </location>
</feature>
<keyword evidence="9 11" id="KW-0472">Membrane</keyword>
<evidence type="ECO:0000259" key="12">
    <source>
        <dbReference type="PROSITE" id="PS50928"/>
    </source>
</evidence>
<keyword evidence="8 11" id="KW-1133">Transmembrane helix</keyword>
<feature type="transmembrane region" description="Helical" evidence="11">
    <location>
        <begin position="140"/>
        <end position="161"/>
    </location>
</feature>
<accession>A0A6J7EN48</accession>
<sequence>MSRWRLVWRRFKRNKSAIFGLVVIAALFIAAFLGPLVSKYSYDYIDANAFLKPPSPKHWFGTSQIGQDVFAQTMRGLQKSLIIGFLVGIISTGLAAIVGATAGYFGGVIERFNLFVISLLLVLPDFLIIAIVSPRIRGQSWLWLVILISLFSWMLTSMVVYNLTLSLKQREFVTAARFMGVRPFTVITRHILPNMASFLIIDTTLTVGGAILLESGLSYFGFGVQPPDISLGTLIAAGTGSALTYVWLFAFAGSILTILVLAVSLVGDGLRDAIDPQSEARAAL</sequence>
<keyword evidence="7" id="KW-0653">Protein transport</keyword>
<dbReference type="Gene3D" id="1.10.3720.10">
    <property type="entry name" value="MetI-like"/>
    <property type="match status" value="1"/>
</dbReference>
<keyword evidence="5 11" id="KW-0812">Transmembrane</keyword>
<dbReference type="GO" id="GO:0005886">
    <property type="term" value="C:plasma membrane"/>
    <property type="evidence" value="ECO:0007669"/>
    <property type="project" value="UniProtKB-SubCell"/>
</dbReference>